<dbReference type="GO" id="GO:0051287">
    <property type="term" value="F:NAD binding"/>
    <property type="evidence" value="ECO:0007669"/>
    <property type="project" value="UniProtKB-UniRule"/>
</dbReference>
<name>A0A1G1XPS0_9BACT</name>
<dbReference type="Gene3D" id="3.30.360.10">
    <property type="entry name" value="Dihydrodipicolinate Reductase, domain 2"/>
    <property type="match status" value="1"/>
</dbReference>
<feature type="binding site" evidence="13">
    <location>
        <position position="46"/>
    </location>
    <ligand>
        <name>NADP(+)</name>
        <dbReference type="ChEBI" id="CHEBI:58349"/>
    </ligand>
</feature>
<evidence type="ECO:0000256" key="4">
    <source>
        <dbReference type="ARBA" id="ARBA00022857"/>
    </source>
</evidence>
<evidence type="ECO:0000256" key="12">
    <source>
        <dbReference type="ARBA" id="ARBA00049396"/>
    </source>
</evidence>
<comment type="caution">
    <text evidence="16">The sequence shown here is derived from an EMBL/GenBank/DDBJ whole genome shotgun (WGS) entry which is preliminary data.</text>
</comment>
<comment type="subcellular location">
    <subcellularLocation>
        <location evidence="13">Cytoplasm</location>
    </subcellularLocation>
</comment>
<feature type="binding site" evidence="13">
    <location>
        <begin position="155"/>
        <end position="156"/>
    </location>
    <ligand>
        <name>(S)-2,3,4,5-tetrahydrodipicolinate</name>
        <dbReference type="ChEBI" id="CHEBI:16845"/>
    </ligand>
</feature>
<dbReference type="GO" id="GO:0050661">
    <property type="term" value="F:NADP binding"/>
    <property type="evidence" value="ECO:0007669"/>
    <property type="project" value="UniProtKB-UniRule"/>
</dbReference>
<feature type="binding site" evidence="13">
    <location>
        <position position="146"/>
    </location>
    <ligand>
        <name>(S)-2,3,4,5-tetrahydrodipicolinate</name>
        <dbReference type="ChEBI" id="CHEBI:16845"/>
    </ligand>
</feature>
<feature type="binding site" evidence="13">
    <location>
        <begin position="90"/>
        <end position="92"/>
    </location>
    <ligand>
        <name>NAD(+)</name>
        <dbReference type="ChEBI" id="CHEBI:57540"/>
    </ligand>
</feature>
<evidence type="ECO:0000256" key="10">
    <source>
        <dbReference type="ARBA" id="ARBA00038983"/>
    </source>
</evidence>
<dbReference type="GO" id="GO:0009089">
    <property type="term" value="P:lysine biosynthetic process via diaminopimelate"/>
    <property type="evidence" value="ECO:0007669"/>
    <property type="project" value="UniProtKB-UniRule"/>
</dbReference>
<feature type="active site" description="Proton donor" evidence="13">
    <location>
        <position position="149"/>
    </location>
</feature>
<dbReference type="InterPro" id="IPR022663">
    <property type="entry name" value="DapB_C"/>
</dbReference>
<dbReference type="InterPro" id="IPR036291">
    <property type="entry name" value="NAD(P)-bd_dom_sf"/>
</dbReference>
<comment type="catalytic activity">
    <reaction evidence="11 13">
        <text>(S)-2,3,4,5-tetrahydrodipicolinate + NADP(+) + H2O = (2S,4S)-4-hydroxy-2,3,4,5-tetrahydrodipicolinate + NADPH + H(+)</text>
        <dbReference type="Rhea" id="RHEA:35331"/>
        <dbReference type="ChEBI" id="CHEBI:15377"/>
        <dbReference type="ChEBI" id="CHEBI:15378"/>
        <dbReference type="ChEBI" id="CHEBI:16845"/>
        <dbReference type="ChEBI" id="CHEBI:57783"/>
        <dbReference type="ChEBI" id="CHEBI:58349"/>
        <dbReference type="ChEBI" id="CHEBI:67139"/>
        <dbReference type="EC" id="1.17.1.8"/>
    </reaction>
</comment>
<dbReference type="PIRSF" id="PIRSF000161">
    <property type="entry name" value="DHPR"/>
    <property type="match status" value="1"/>
</dbReference>
<keyword evidence="4 13" id="KW-0521">NADP</keyword>
<comment type="similarity">
    <text evidence="1 13">Belongs to the DapB family.</text>
</comment>
<dbReference type="Proteomes" id="UP000176260">
    <property type="component" value="Unassembled WGS sequence"/>
</dbReference>
<dbReference type="NCBIfam" id="TIGR00036">
    <property type="entry name" value="dapB"/>
    <property type="match status" value="1"/>
</dbReference>
<dbReference type="InterPro" id="IPR000846">
    <property type="entry name" value="DapB_N"/>
</dbReference>
<keyword evidence="8 13" id="KW-0457">Lysine biosynthesis</keyword>
<feature type="binding site" evidence="13">
    <location>
        <begin position="114"/>
        <end position="117"/>
    </location>
    <ligand>
        <name>NAD(+)</name>
        <dbReference type="ChEBI" id="CHEBI:57540"/>
    </ligand>
</feature>
<evidence type="ECO:0000313" key="16">
    <source>
        <dbReference type="EMBL" id="OGY42089.1"/>
    </source>
</evidence>
<evidence type="ECO:0000256" key="11">
    <source>
        <dbReference type="ARBA" id="ARBA00049080"/>
    </source>
</evidence>
<evidence type="ECO:0000256" key="7">
    <source>
        <dbReference type="ARBA" id="ARBA00023027"/>
    </source>
</evidence>
<dbReference type="UniPathway" id="UPA00034">
    <property type="reaction ID" value="UER00018"/>
</dbReference>
<evidence type="ECO:0000256" key="5">
    <source>
        <dbReference type="ARBA" id="ARBA00022915"/>
    </source>
</evidence>
<evidence type="ECO:0000256" key="3">
    <source>
        <dbReference type="ARBA" id="ARBA00022605"/>
    </source>
</evidence>
<dbReference type="AlphaFoldDB" id="A0A1G1XPS0"/>
<evidence type="ECO:0000256" key="8">
    <source>
        <dbReference type="ARBA" id="ARBA00023154"/>
    </source>
</evidence>
<feature type="domain" description="Dihydrodipicolinate reductase N-terminal" evidence="14">
    <location>
        <begin position="8"/>
        <end position="117"/>
    </location>
</feature>
<dbReference type="Gene3D" id="3.40.50.720">
    <property type="entry name" value="NAD(P)-binding Rossmann-like Domain"/>
    <property type="match status" value="1"/>
</dbReference>
<dbReference type="GO" id="GO:0005829">
    <property type="term" value="C:cytosol"/>
    <property type="evidence" value="ECO:0007669"/>
    <property type="project" value="TreeGrafter"/>
</dbReference>
<dbReference type="GO" id="GO:0008839">
    <property type="term" value="F:4-hydroxy-tetrahydrodipicolinate reductase"/>
    <property type="evidence" value="ECO:0007669"/>
    <property type="project" value="UniProtKB-UniRule"/>
</dbReference>
<dbReference type="InterPro" id="IPR023940">
    <property type="entry name" value="DHDPR_bac"/>
</dbReference>
<comment type="function">
    <text evidence="13">Catalyzes the conversion of 4-hydroxy-tetrahydrodipicolinate (HTPA) to tetrahydrodipicolinate.</text>
</comment>
<keyword evidence="3 13" id="KW-0028">Amino-acid biosynthesis</keyword>
<dbReference type="InterPro" id="IPR022664">
    <property type="entry name" value="DapB_N_CS"/>
</dbReference>
<keyword evidence="7 13" id="KW-0520">NAD</keyword>
<evidence type="ECO:0000313" key="17">
    <source>
        <dbReference type="Proteomes" id="UP000176260"/>
    </source>
</evidence>
<evidence type="ECO:0000256" key="2">
    <source>
        <dbReference type="ARBA" id="ARBA00022490"/>
    </source>
</evidence>
<organism evidence="16 17">
    <name type="scientific">Candidatus Buchananbacteria bacterium RBG_13_39_9</name>
    <dbReference type="NCBI Taxonomy" id="1797531"/>
    <lineage>
        <taxon>Bacteria</taxon>
        <taxon>Candidatus Buchananiibacteriota</taxon>
    </lineage>
</organism>
<keyword evidence="5 13" id="KW-0220">Diaminopimelate biosynthesis</keyword>
<feature type="domain" description="Dihydrodipicolinate reductase C-terminal" evidence="15">
    <location>
        <begin position="120"/>
        <end position="251"/>
    </location>
</feature>
<dbReference type="Pfam" id="PF01113">
    <property type="entry name" value="DapB_N"/>
    <property type="match status" value="1"/>
</dbReference>
<keyword evidence="2 13" id="KW-0963">Cytoplasm</keyword>
<dbReference type="SUPFAM" id="SSF55347">
    <property type="entry name" value="Glyceraldehyde-3-phosphate dehydrogenase-like, C-terminal domain"/>
    <property type="match status" value="1"/>
</dbReference>
<dbReference type="EC" id="1.17.1.8" evidence="10 13"/>
<evidence type="ECO:0000259" key="14">
    <source>
        <dbReference type="Pfam" id="PF01113"/>
    </source>
</evidence>
<dbReference type="EMBL" id="MHIA01000018">
    <property type="protein sequence ID" value="OGY42089.1"/>
    <property type="molecule type" value="Genomic_DNA"/>
</dbReference>
<comment type="pathway">
    <text evidence="9 13">Amino-acid biosynthesis; L-lysine biosynthesis via DAP pathway; (S)-tetrahydrodipicolinate from L-aspartate: step 4/4.</text>
</comment>
<sequence length="253" mass="27717">MGEMGKVHVGLVGALGKMGRMIQEVIEKEDDISVSVQIDPLVTYDRTDKKNIYLIDVPDLVDVIIDFSNPLATMETAIWCVQNKKPLVSGTTGLSIGQLLGLKAYAEHIAFLSAPNMSLGVNLIDALLPQLKLLGEFDIEIVETHHRLKKDSPSGTALRWAKTLAQVFGRKVVNSRQEGVSQGRDKEEIYVHAMRGGTVPGEHTIYFFGPDEVIEITHRAASRLIFAKGAVMAAKWIIGQPPGLYSMNNVLGL</sequence>
<dbReference type="HAMAP" id="MF_00102">
    <property type="entry name" value="DapB"/>
    <property type="match status" value="1"/>
</dbReference>
<reference evidence="16 17" key="1">
    <citation type="journal article" date="2016" name="Nat. Commun.">
        <title>Thousands of microbial genomes shed light on interconnected biogeochemical processes in an aquifer system.</title>
        <authorList>
            <person name="Anantharaman K."/>
            <person name="Brown C.T."/>
            <person name="Hug L.A."/>
            <person name="Sharon I."/>
            <person name="Castelle C.J."/>
            <person name="Probst A.J."/>
            <person name="Thomas B.C."/>
            <person name="Singh A."/>
            <person name="Wilkins M.J."/>
            <person name="Karaoz U."/>
            <person name="Brodie E.L."/>
            <person name="Williams K.H."/>
            <person name="Hubbard S.S."/>
            <person name="Banfield J.F."/>
        </authorList>
    </citation>
    <scope>NUCLEOTIDE SEQUENCE [LARGE SCALE GENOMIC DNA]</scope>
</reference>
<dbReference type="CDD" id="cd02274">
    <property type="entry name" value="DHDPR_N"/>
    <property type="match status" value="1"/>
</dbReference>
<dbReference type="PANTHER" id="PTHR20836:SF0">
    <property type="entry name" value="4-HYDROXY-TETRAHYDRODIPICOLINATE REDUCTASE 1, CHLOROPLASTIC-RELATED"/>
    <property type="match status" value="1"/>
</dbReference>
<evidence type="ECO:0000259" key="15">
    <source>
        <dbReference type="Pfam" id="PF05173"/>
    </source>
</evidence>
<feature type="active site" description="Proton donor/acceptor" evidence="13">
    <location>
        <position position="145"/>
    </location>
</feature>
<dbReference type="PROSITE" id="PS01298">
    <property type="entry name" value="DAPB"/>
    <property type="match status" value="1"/>
</dbReference>
<proteinExistence type="inferred from homology"/>
<feature type="binding site" evidence="13">
    <location>
        <position position="45"/>
    </location>
    <ligand>
        <name>NAD(+)</name>
        <dbReference type="ChEBI" id="CHEBI:57540"/>
    </ligand>
</feature>
<comment type="caution">
    <text evidence="13">Was originally thought to be a dihydrodipicolinate reductase (DHDPR), catalyzing the conversion of dihydrodipicolinate to tetrahydrodipicolinate. However, it was shown in E.coli that the substrate of the enzymatic reaction is not dihydrodipicolinate (DHDP) but in fact (2S,4S)-4-hydroxy-2,3,4,5-tetrahydrodipicolinic acid (HTPA), the product released by the DapA-catalyzed reaction.</text>
</comment>
<comment type="catalytic activity">
    <reaction evidence="12 13">
        <text>(S)-2,3,4,5-tetrahydrodipicolinate + NAD(+) + H2O = (2S,4S)-4-hydroxy-2,3,4,5-tetrahydrodipicolinate + NADH + H(+)</text>
        <dbReference type="Rhea" id="RHEA:35323"/>
        <dbReference type="ChEBI" id="CHEBI:15377"/>
        <dbReference type="ChEBI" id="CHEBI:15378"/>
        <dbReference type="ChEBI" id="CHEBI:16845"/>
        <dbReference type="ChEBI" id="CHEBI:57540"/>
        <dbReference type="ChEBI" id="CHEBI:57945"/>
        <dbReference type="ChEBI" id="CHEBI:67139"/>
        <dbReference type="EC" id="1.17.1.8"/>
    </reaction>
</comment>
<evidence type="ECO:0000256" key="13">
    <source>
        <dbReference type="HAMAP-Rule" id="MF_00102"/>
    </source>
</evidence>
<comment type="subunit">
    <text evidence="13">Homotetramer.</text>
</comment>
<evidence type="ECO:0000256" key="1">
    <source>
        <dbReference type="ARBA" id="ARBA00006642"/>
    </source>
</evidence>
<dbReference type="PANTHER" id="PTHR20836">
    <property type="entry name" value="DIHYDRODIPICOLINATE REDUCTASE"/>
    <property type="match status" value="1"/>
</dbReference>
<accession>A0A1G1XPS0</accession>
<evidence type="ECO:0000256" key="6">
    <source>
        <dbReference type="ARBA" id="ARBA00023002"/>
    </source>
</evidence>
<dbReference type="GO" id="GO:0016726">
    <property type="term" value="F:oxidoreductase activity, acting on CH or CH2 groups, NAD or NADP as acceptor"/>
    <property type="evidence" value="ECO:0007669"/>
    <property type="project" value="UniProtKB-UniRule"/>
</dbReference>
<dbReference type="GO" id="GO:0019877">
    <property type="term" value="P:diaminopimelate biosynthetic process"/>
    <property type="evidence" value="ECO:0007669"/>
    <property type="project" value="UniProtKB-UniRule"/>
</dbReference>
<gene>
    <name evidence="13" type="primary">dapB</name>
    <name evidence="16" type="ORF">A2Y67_04205</name>
</gene>
<protein>
    <recommendedName>
        <fullName evidence="10 13">4-hydroxy-tetrahydrodipicolinate reductase</fullName>
        <shortName evidence="13">HTPA reductase</shortName>
        <ecNumber evidence="10 13">1.17.1.8</ecNumber>
    </recommendedName>
</protein>
<dbReference type="SUPFAM" id="SSF51735">
    <property type="entry name" value="NAD(P)-binding Rossmann-fold domains"/>
    <property type="match status" value="1"/>
</dbReference>
<dbReference type="Pfam" id="PF05173">
    <property type="entry name" value="DapB_C"/>
    <property type="match status" value="1"/>
</dbReference>
<keyword evidence="6 13" id="KW-0560">Oxidoreductase</keyword>
<evidence type="ECO:0000256" key="9">
    <source>
        <dbReference type="ARBA" id="ARBA00037922"/>
    </source>
</evidence>
<feature type="binding site" evidence="13">
    <location>
        <begin position="13"/>
        <end position="18"/>
    </location>
    <ligand>
        <name>NAD(+)</name>
        <dbReference type="ChEBI" id="CHEBI:57540"/>
    </ligand>
</feature>